<feature type="compositionally biased region" description="Acidic residues" evidence="1">
    <location>
        <begin position="170"/>
        <end position="181"/>
    </location>
</feature>
<name>A0AAV2EXX7_9ROSI</name>
<reference evidence="2 3" key="1">
    <citation type="submission" date="2024-04" db="EMBL/GenBank/DDBJ databases">
        <authorList>
            <person name="Fracassetti M."/>
        </authorList>
    </citation>
    <scope>NUCLEOTIDE SEQUENCE [LARGE SCALE GENOMIC DNA]</scope>
</reference>
<keyword evidence="3" id="KW-1185">Reference proteome</keyword>
<dbReference type="EMBL" id="OZ034818">
    <property type="protein sequence ID" value="CAL1390921.1"/>
    <property type="molecule type" value="Genomic_DNA"/>
</dbReference>
<dbReference type="Proteomes" id="UP001497516">
    <property type="component" value="Chromosome 5"/>
</dbReference>
<feature type="region of interest" description="Disordered" evidence="1">
    <location>
        <begin position="154"/>
        <end position="202"/>
    </location>
</feature>
<proteinExistence type="predicted"/>
<accession>A0AAV2EXX7</accession>
<sequence length="216" mass="24174">MVLRIRVRLGKHDIAGAGECVQSPTTKRQRVRREPKKDSALQITKTERRKKMQKQPLIPAAGEIIRKPIKLRILINSEQRRGFVEVKKPNPPPVVQQPACWPFWALSPGQASDSVSSCYDGGGGESVSVNQPWRPTYFSYPEVNSYSGFRGGGRVRPGCSENNPVVISGDDSDKDDAESVGENDPVYDRSDDGEVESCPGERPRRIRVLRKYDRVN</sequence>
<dbReference type="AlphaFoldDB" id="A0AAV2EXX7"/>
<gene>
    <name evidence="2" type="ORF">LTRI10_LOCUS31675</name>
</gene>
<evidence type="ECO:0000313" key="3">
    <source>
        <dbReference type="Proteomes" id="UP001497516"/>
    </source>
</evidence>
<evidence type="ECO:0000256" key="1">
    <source>
        <dbReference type="SAM" id="MobiDB-lite"/>
    </source>
</evidence>
<evidence type="ECO:0000313" key="2">
    <source>
        <dbReference type="EMBL" id="CAL1390921.1"/>
    </source>
</evidence>
<protein>
    <submittedName>
        <fullName evidence="2">Uncharacterized protein</fullName>
    </submittedName>
</protein>
<organism evidence="2 3">
    <name type="scientific">Linum trigynum</name>
    <dbReference type="NCBI Taxonomy" id="586398"/>
    <lineage>
        <taxon>Eukaryota</taxon>
        <taxon>Viridiplantae</taxon>
        <taxon>Streptophyta</taxon>
        <taxon>Embryophyta</taxon>
        <taxon>Tracheophyta</taxon>
        <taxon>Spermatophyta</taxon>
        <taxon>Magnoliopsida</taxon>
        <taxon>eudicotyledons</taxon>
        <taxon>Gunneridae</taxon>
        <taxon>Pentapetalae</taxon>
        <taxon>rosids</taxon>
        <taxon>fabids</taxon>
        <taxon>Malpighiales</taxon>
        <taxon>Linaceae</taxon>
        <taxon>Linum</taxon>
    </lineage>
</organism>